<name>A0A1H3ILL1_ALLWA</name>
<protein>
    <submittedName>
        <fullName evidence="1">Uncharacterized protein</fullName>
    </submittedName>
</protein>
<reference evidence="2" key="1">
    <citation type="submission" date="2016-10" db="EMBL/GenBank/DDBJ databases">
        <authorList>
            <person name="Varghese N."/>
            <person name="Submissions S."/>
        </authorList>
    </citation>
    <scope>NUCLEOTIDE SEQUENCE [LARGE SCALE GENOMIC DNA]</scope>
    <source>
        <strain evidence="2">DSM 173</strain>
    </source>
</reference>
<evidence type="ECO:0000313" key="1">
    <source>
        <dbReference type="EMBL" id="SDY27714.1"/>
    </source>
</evidence>
<gene>
    <name evidence="1" type="ORF">SAMN05421644_14423</name>
</gene>
<evidence type="ECO:0000313" key="2">
    <source>
        <dbReference type="Proteomes" id="UP000198672"/>
    </source>
</evidence>
<proteinExistence type="predicted"/>
<dbReference type="Proteomes" id="UP000198672">
    <property type="component" value="Unassembled WGS sequence"/>
</dbReference>
<dbReference type="STRING" id="61595.SAMN05421644_14423"/>
<keyword evidence="2" id="KW-1185">Reference proteome</keyword>
<dbReference type="AlphaFoldDB" id="A0A1H3ILL1"/>
<dbReference type="EMBL" id="FNOW01000044">
    <property type="protein sequence ID" value="SDY27714.1"/>
    <property type="molecule type" value="Genomic_DNA"/>
</dbReference>
<dbReference type="RefSeq" id="WP_091334883.1">
    <property type="nucleotide sequence ID" value="NZ_FNOW01000044.1"/>
</dbReference>
<accession>A0A1H3ILL1</accession>
<sequence length="118" mass="13201">MQERPIIKTAIPKRRYQIERYAASLLGEIESGDGRNYRYLLAFIMQGQTEPVLYVCSEPTPLAERAAGAYCLRVVSESLTETLDINNAWGDLDHFAEQALQVGAQLLGLPESSVMRLL</sequence>
<organism evidence="1 2">
    <name type="scientific">Allochromatium warmingii</name>
    <name type="common">Chromatium warmingii</name>
    <dbReference type="NCBI Taxonomy" id="61595"/>
    <lineage>
        <taxon>Bacteria</taxon>
        <taxon>Pseudomonadati</taxon>
        <taxon>Pseudomonadota</taxon>
        <taxon>Gammaproteobacteria</taxon>
        <taxon>Chromatiales</taxon>
        <taxon>Chromatiaceae</taxon>
        <taxon>Allochromatium</taxon>
    </lineage>
</organism>
<dbReference type="OrthoDB" id="7060864at2"/>